<keyword evidence="3" id="KW-1185">Reference proteome</keyword>
<dbReference type="PROSITE" id="PS50181">
    <property type="entry name" value="FBOX"/>
    <property type="match status" value="1"/>
</dbReference>
<sequence length="400" mass="45462">MNTRSCCPRKRVAVVLGYANSCPARRTLRHTVPENHGECERAPRNLVVFVEEVMVIEFNDLPPELVIAIVSRLTYGDMCNCLTLNKKTRSIINTNLHLIPRMWITNISLVREEKSCFKLSVSRNSFKSPKKNWLCSLKENSNAAKKTRPCYDITDFYNNDGFYGMKWDKANKSTEFLVSSIQNSLEEHLSFVLQKANVLCLKLVDLNGADLEVVTNVLRLSKARVSHLQLVINRTMSSEIVSVIDATGAETIDIVLSDGDFFRSLPFQSRIFRKAWSVTVRTSSENVSDVLDIGDNDLLALKADSIEFFGTTSITTEGARRLVQEWIAGRRKISLVYFRHTEDYDFSELLHGIPHKGTTFPIAVIRPDGEELRMTWDSSKFRCFTDEADDEGDDEFPDPL</sequence>
<dbReference type="InterPro" id="IPR001810">
    <property type="entry name" value="F-box_dom"/>
</dbReference>
<feature type="domain" description="F-box" evidence="1">
    <location>
        <begin position="55"/>
        <end position="106"/>
    </location>
</feature>
<dbReference type="Proteomes" id="UP001303046">
    <property type="component" value="Unassembled WGS sequence"/>
</dbReference>
<protein>
    <recommendedName>
        <fullName evidence="1">F-box domain-containing protein</fullName>
    </recommendedName>
</protein>
<dbReference type="Pfam" id="PF00646">
    <property type="entry name" value="F-box"/>
    <property type="match status" value="1"/>
</dbReference>
<evidence type="ECO:0000313" key="2">
    <source>
        <dbReference type="EMBL" id="KAK6740186.1"/>
    </source>
</evidence>
<organism evidence="2 3">
    <name type="scientific">Necator americanus</name>
    <name type="common">Human hookworm</name>
    <dbReference type="NCBI Taxonomy" id="51031"/>
    <lineage>
        <taxon>Eukaryota</taxon>
        <taxon>Metazoa</taxon>
        <taxon>Ecdysozoa</taxon>
        <taxon>Nematoda</taxon>
        <taxon>Chromadorea</taxon>
        <taxon>Rhabditida</taxon>
        <taxon>Rhabditina</taxon>
        <taxon>Rhabditomorpha</taxon>
        <taxon>Strongyloidea</taxon>
        <taxon>Ancylostomatidae</taxon>
        <taxon>Bunostominae</taxon>
        <taxon>Necator</taxon>
    </lineage>
</organism>
<proteinExistence type="predicted"/>
<comment type="caution">
    <text evidence="2">The sequence shown here is derived from an EMBL/GenBank/DDBJ whole genome shotgun (WGS) entry which is preliminary data.</text>
</comment>
<name>A0ABR1CSN5_NECAM</name>
<accession>A0ABR1CSN5</accession>
<gene>
    <name evidence="2" type="primary">Necator_chrIII.g9340</name>
    <name evidence="2" type="ORF">RB195_008575</name>
</gene>
<evidence type="ECO:0000259" key="1">
    <source>
        <dbReference type="PROSITE" id="PS50181"/>
    </source>
</evidence>
<dbReference type="InterPro" id="IPR036047">
    <property type="entry name" value="F-box-like_dom_sf"/>
</dbReference>
<dbReference type="SUPFAM" id="SSF81383">
    <property type="entry name" value="F-box domain"/>
    <property type="match status" value="1"/>
</dbReference>
<reference evidence="2 3" key="1">
    <citation type="submission" date="2023-08" db="EMBL/GenBank/DDBJ databases">
        <title>A Necator americanus chromosomal reference genome.</title>
        <authorList>
            <person name="Ilik V."/>
            <person name="Petrzelkova K.J."/>
            <person name="Pardy F."/>
            <person name="Fuh T."/>
            <person name="Niatou-Singa F.S."/>
            <person name="Gouil Q."/>
            <person name="Baker L."/>
            <person name="Ritchie M.E."/>
            <person name="Jex A.R."/>
            <person name="Gazzola D."/>
            <person name="Li H."/>
            <person name="Toshio Fujiwara R."/>
            <person name="Zhan B."/>
            <person name="Aroian R.V."/>
            <person name="Pafco B."/>
            <person name="Schwarz E.M."/>
        </authorList>
    </citation>
    <scope>NUCLEOTIDE SEQUENCE [LARGE SCALE GENOMIC DNA]</scope>
    <source>
        <strain evidence="2 3">Aroian</strain>
        <tissue evidence="2">Whole animal</tissue>
    </source>
</reference>
<dbReference type="EMBL" id="JAVFWL010000003">
    <property type="protein sequence ID" value="KAK6740186.1"/>
    <property type="molecule type" value="Genomic_DNA"/>
</dbReference>
<evidence type="ECO:0000313" key="3">
    <source>
        <dbReference type="Proteomes" id="UP001303046"/>
    </source>
</evidence>